<comment type="caution">
    <text evidence="3">The sequence shown here is derived from an EMBL/GenBank/DDBJ whole genome shotgun (WGS) entry which is preliminary data.</text>
</comment>
<feature type="active site" description="Proton acceptor" evidence="2">
    <location>
        <position position="60"/>
    </location>
</feature>
<dbReference type="HAMAP" id="MF_01139">
    <property type="entry name" value="ISPT"/>
    <property type="match status" value="1"/>
</dbReference>
<gene>
    <name evidence="3" type="ORF">A2W58_01845</name>
</gene>
<accession>A0A1G2T627</accession>
<feature type="binding site" evidence="2">
    <location>
        <position position="12"/>
    </location>
    <ligand>
        <name>Mg(2+)</name>
        <dbReference type="ChEBI" id="CHEBI:18420"/>
    </ligand>
</feature>
<dbReference type="NCBIfam" id="TIGR00055">
    <property type="entry name" value="uppS"/>
    <property type="match status" value="1"/>
</dbReference>
<dbReference type="CDD" id="cd00475">
    <property type="entry name" value="Cis_IPPS"/>
    <property type="match status" value="1"/>
</dbReference>
<dbReference type="AlphaFoldDB" id="A0A1G2T627"/>
<proteinExistence type="inferred from homology"/>
<evidence type="ECO:0000256" key="2">
    <source>
        <dbReference type="HAMAP-Rule" id="MF_01139"/>
    </source>
</evidence>
<feature type="binding site" evidence="2">
    <location>
        <begin position="13"/>
        <end position="16"/>
    </location>
    <ligand>
        <name>substrate</name>
    </ligand>
</feature>
<comment type="cofactor">
    <cofactor evidence="2">
        <name>Mg(2+)</name>
        <dbReference type="ChEBI" id="CHEBI:18420"/>
    </cofactor>
    <text evidence="2">Binds 2 magnesium ions per subunit.</text>
</comment>
<dbReference type="PROSITE" id="PS01066">
    <property type="entry name" value="UPP_SYNTHASE"/>
    <property type="match status" value="1"/>
</dbReference>
<feature type="binding site" evidence="2">
    <location>
        <begin position="57"/>
        <end position="59"/>
    </location>
    <ligand>
        <name>substrate</name>
    </ligand>
</feature>
<dbReference type="InterPro" id="IPR001441">
    <property type="entry name" value="UPP_synth-like"/>
</dbReference>
<feature type="binding site" evidence="2">
    <location>
        <position position="17"/>
    </location>
    <ligand>
        <name>substrate</name>
    </ligand>
</feature>
<dbReference type="InterPro" id="IPR036424">
    <property type="entry name" value="UPP_synth-like_sf"/>
</dbReference>
<comment type="function">
    <text evidence="2">Catalyzes the condensation of isopentenyl diphosphate (IPP) with allylic pyrophosphates generating different type of terpenoids.</text>
</comment>
<evidence type="ECO:0000313" key="4">
    <source>
        <dbReference type="Proteomes" id="UP000179264"/>
    </source>
</evidence>
<evidence type="ECO:0000313" key="3">
    <source>
        <dbReference type="EMBL" id="OHA92602.1"/>
    </source>
</evidence>
<feature type="binding site" evidence="2">
    <location>
        <position position="176"/>
    </location>
    <ligand>
        <name>substrate</name>
    </ligand>
</feature>
<organism evidence="3 4">
    <name type="scientific">Candidatus Zambryskibacteria bacterium RIFCSPHIGHO2_02_38_10.5</name>
    <dbReference type="NCBI Taxonomy" id="1802742"/>
    <lineage>
        <taxon>Bacteria</taxon>
        <taxon>Candidatus Zambryskiibacteriota</taxon>
    </lineage>
</organism>
<dbReference type="InterPro" id="IPR018520">
    <property type="entry name" value="UPP_synth-like_CS"/>
</dbReference>
<dbReference type="Gene3D" id="3.40.1180.10">
    <property type="entry name" value="Decaprenyl diphosphate synthase-like"/>
    <property type="match status" value="1"/>
</dbReference>
<feature type="binding site" evidence="2">
    <location>
        <begin position="182"/>
        <end position="184"/>
    </location>
    <ligand>
        <name>substrate</name>
    </ligand>
</feature>
<keyword evidence="2" id="KW-0460">Magnesium</keyword>
<feature type="binding site" evidence="2">
    <location>
        <position position="61"/>
    </location>
    <ligand>
        <name>substrate</name>
    </ligand>
</feature>
<protein>
    <recommendedName>
        <fullName evidence="2">Isoprenyl transferase</fullName>
        <ecNumber evidence="2">2.5.1.-</ecNumber>
    </recommendedName>
</protein>
<keyword evidence="2" id="KW-0479">Metal-binding</keyword>
<sequence>MKIPNCVGIIMDGNRRWAKNKGMLALKGHHAGGEKLKEVVRWVRDADIKHVIFYAFSTENWNRSEEEVSYLLNLIAEFLQKEFENFHKEGGVLHCVGDISRFSLVLQKILKDVEEKTKDNSGPHIYLALNYGGRQEILSAVKKIVAENPKQEDITEEYLAKYLQTGDMPDPDIIIRTSGEMRLSGFLPWQGVYSELFFTPAMWPDFSKEEFLKILEEYGERDRRHGK</sequence>
<dbReference type="Pfam" id="PF01255">
    <property type="entry name" value="Prenyltransf"/>
    <property type="match status" value="1"/>
</dbReference>
<dbReference type="SUPFAM" id="SSF64005">
    <property type="entry name" value="Undecaprenyl diphosphate synthase"/>
    <property type="match status" value="1"/>
</dbReference>
<name>A0A1G2T627_9BACT</name>
<dbReference type="PANTHER" id="PTHR10291">
    <property type="entry name" value="DEHYDRODOLICHYL DIPHOSPHATE SYNTHASE FAMILY MEMBER"/>
    <property type="match status" value="1"/>
</dbReference>
<dbReference type="GO" id="GO:0000287">
    <property type="term" value="F:magnesium ion binding"/>
    <property type="evidence" value="ECO:0007669"/>
    <property type="project" value="UniProtKB-UniRule"/>
</dbReference>
<dbReference type="EC" id="2.5.1.-" evidence="2"/>
<comment type="similarity">
    <text evidence="2">Belongs to the UPP synthase family.</text>
</comment>
<dbReference type="GO" id="GO:0045547">
    <property type="term" value="F:ditrans,polycis-polyprenyl diphosphate synthase [(2E,6E)-farnesyl diphosphate specific] activity"/>
    <property type="evidence" value="ECO:0007669"/>
    <property type="project" value="TreeGrafter"/>
</dbReference>
<evidence type="ECO:0000256" key="1">
    <source>
        <dbReference type="ARBA" id="ARBA00022679"/>
    </source>
</evidence>
<dbReference type="PANTHER" id="PTHR10291:SF0">
    <property type="entry name" value="DEHYDRODOLICHYL DIPHOSPHATE SYNTHASE 2"/>
    <property type="match status" value="1"/>
</dbReference>
<dbReference type="GO" id="GO:0016094">
    <property type="term" value="P:polyprenol biosynthetic process"/>
    <property type="evidence" value="ECO:0007669"/>
    <property type="project" value="TreeGrafter"/>
</dbReference>
<feature type="active site" evidence="2">
    <location>
        <position position="12"/>
    </location>
</feature>
<dbReference type="Proteomes" id="UP000179264">
    <property type="component" value="Unassembled WGS sequence"/>
</dbReference>
<reference evidence="3 4" key="1">
    <citation type="journal article" date="2016" name="Nat. Commun.">
        <title>Thousands of microbial genomes shed light on interconnected biogeochemical processes in an aquifer system.</title>
        <authorList>
            <person name="Anantharaman K."/>
            <person name="Brown C.T."/>
            <person name="Hug L.A."/>
            <person name="Sharon I."/>
            <person name="Castelle C.J."/>
            <person name="Probst A.J."/>
            <person name="Thomas B.C."/>
            <person name="Singh A."/>
            <person name="Wilkins M.J."/>
            <person name="Karaoz U."/>
            <person name="Brodie E.L."/>
            <person name="Williams K.H."/>
            <person name="Hubbard S.S."/>
            <person name="Banfield J.F."/>
        </authorList>
    </citation>
    <scope>NUCLEOTIDE SEQUENCE [LARGE SCALE GENOMIC DNA]</scope>
</reference>
<feature type="binding site" evidence="2">
    <location>
        <position position="195"/>
    </location>
    <ligand>
        <name>Mg(2+)</name>
        <dbReference type="ChEBI" id="CHEBI:18420"/>
    </ligand>
</feature>
<comment type="caution">
    <text evidence="2">Lacks conserved residue(s) required for the propagation of feature annotation.</text>
</comment>
<comment type="subunit">
    <text evidence="2">Homodimer.</text>
</comment>
<feature type="binding site" evidence="2">
    <location>
        <position position="29"/>
    </location>
    <ligand>
        <name>substrate</name>
    </ligand>
</feature>
<keyword evidence="1 2" id="KW-0808">Transferase</keyword>
<dbReference type="EMBL" id="MHVL01000044">
    <property type="protein sequence ID" value="OHA92602.1"/>
    <property type="molecule type" value="Genomic_DNA"/>
</dbReference>
<feature type="binding site" evidence="2">
    <location>
        <position position="63"/>
    </location>
    <ligand>
        <name>substrate</name>
    </ligand>
</feature>